<dbReference type="Proteomes" id="UP000887013">
    <property type="component" value="Unassembled WGS sequence"/>
</dbReference>
<evidence type="ECO:0000313" key="4">
    <source>
        <dbReference type="Proteomes" id="UP000887013"/>
    </source>
</evidence>
<organism evidence="3 4">
    <name type="scientific">Nephila pilipes</name>
    <name type="common">Giant wood spider</name>
    <name type="synonym">Nephila maculata</name>
    <dbReference type="NCBI Taxonomy" id="299642"/>
    <lineage>
        <taxon>Eukaryota</taxon>
        <taxon>Metazoa</taxon>
        <taxon>Ecdysozoa</taxon>
        <taxon>Arthropoda</taxon>
        <taxon>Chelicerata</taxon>
        <taxon>Arachnida</taxon>
        <taxon>Araneae</taxon>
        <taxon>Araneomorphae</taxon>
        <taxon>Entelegynae</taxon>
        <taxon>Araneoidea</taxon>
        <taxon>Nephilidae</taxon>
        <taxon>Nephila</taxon>
    </lineage>
</organism>
<dbReference type="OrthoDB" id="6456092at2759"/>
<sequence>MRDVLAPTARVLFSPNLIRLSSGCRINLDSSLNQSDMAQLTCHRCHFSRAPLDCVDRGTQSRGAQTCSPIMCSLRRTVVADIILQRMLPS</sequence>
<dbReference type="AlphaFoldDB" id="A0A8X6PAQ9"/>
<evidence type="ECO:0000313" key="3">
    <source>
        <dbReference type="EMBL" id="GFT56644.1"/>
    </source>
</evidence>
<protein>
    <submittedName>
        <fullName evidence="3">Uncharacterized protein</fullName>
    </submittedName>
</protein>
<comment type="caution">
    <text evidence="3">The sequence shown here is derived from an EMBL/GenBank/DDBJ whole genome shotgun (WGS) entry which is preliminary data.</text>
</comment>
<proteinExistence type="predicted"/>
<evidence type="ECO:0000313" key="2">
    <source>
        <dbReference type="EMBL" id="GFS64302.1"/>
    </source>
</evidence>
<accession>A0A8X6PAQ9</accession>
<dbReference type="EMBL" id="BMAW01093920">
    <property type="protein sequence ID" value="GFS62777.1"/>
    <property type="molecule type" value="Genomic_DNA"/>
</dbReference>
<gene>
    <name evidence="3" type="primary">AVEN_158310_1</name>
    <name evidence="2" type="ORF">NPIL_100251</name>
    <name evidence="3" type="ORF">NPIL_283681</name>
    <name evidence="1" type="ORF">NPIL_73761</name>
</gene>
<name>A0A8X6PAQ9_NEPPI</name>
<dbReference type="EMBL" id="BMAW01113364">
    <property type="protein sequence ID" value="GFT56644.1"/>
    <property type="molecule type" value="Genomic_DNA"/>
</dbReference>
<evidence type="ECO:0000313" key="1">
    <source>
        <dbReference type="EMBL" id="GFS62777.1"/>
    </source>
</evidence>
<keyword evidence="4" id="KW-1185">Reference proteome</keyword>
<dbReference type="EMBL" id="BMAW01094231">
    <property type="protein sequence ID" value="GFS64302.1"/>
    <property type="molecule type" value="Genomic_DNA"/>
</dbReference>
<reference evidence="3" key="1">
    <citation type="submission" date="2020-08" db="EMBL/GenBank/DDBJ databases">
        <title>Multicomponent nature underlies the extraordinary mechanical properties of spider dragline silk.</title>
        <authorList>
            <person name="Kono N."/>
            <person name="Nakamura H."/>
            <person name="Mori M."/>
            <person name="Yoshida Y."/>
            <person name="Ohtoshi R."/>
            <person name="Malay A.D."/>
            <person name="Moran D.A.P."/>
            <person name="Tomita M."/>
            <person name="Numata K."/>
            <person name="Arakawa K."/>
        </authorList>
    </citation>
    <scope>NUCLEOTIDE SEQUENCE</scope>
</reference>